<dbReference type="EMBL" id="CVRI01000001">
    <property type="protein sequence ID" value="CRK86387.1"/>
    <property type="molecule type" value="Genomic_DNA"/>
</dbReference>
<proteinExistence type="predicted"/>
<gene>
    <name evidence="1" type="ORF">CLUMA_CG000303</name>
</gene>
<accession>A0A1J1HEX3</accession>
<dbReference type="Proteomes" id="UP000183832">
    <property type="component" value="Unassembled WGS sequence"/>
</dbReference>
<sequence>MFFANVVGRMKAKCEVNITEYRNSSRSSRLKVTSNSTPEALEMTIFATNHDTIKDEFDSMTLALNLVVVIVIKHQ</sequence>
<organism evidence="1 2">
    <name type="scientific">Clunio marinus</name>
    <dbReference type="NCBI Taxonomy" id="568069"/>
    <lineage>
        <taxon>Eukaryota</taxon>
        <taxon>Metazoa</taxon>
        <taxon>Ecdysozoa</taxon>
        <taxon>Arthropoda</taxon>
        <taxon>Hexapoda</taxon>
        <taxon>Insecta</taxon>
        <taxon>Pterygota</taxon>
        <taxon>Neoptera</taxon>
        <taxon>Endopterygota</taxon>
        <taxon>Diptera</taxon>
        <taxon>Nematocera</taxon>
        <taxon>Chironomoidea</taxon>
        <taxon>Chironomidae</taxon>
        <taxon>Clunio</taxon>
    </lineage>
</organism>
<keyword evidence="2" id="KW-1185">Reference proteome</keyword>
<evidence type="ECO:0000313" key="2">
    <source>
        <dbReference type="Proteomes" id="UP000183832"/>
    </source>
</evidence>
<reference evidence="1 2" key="1">
    <citation type="submission" date="2015-04" db="EMBL/GenBank/DDBJ databases">
        <authorList>
            <person name="Syromyatnikov M.Y."/>
            <person name="Popov V.N."/>
        </authorList>
    </citation>
    <scope>NUCLEOTIDE SEQUENCE [LARGE SCALE GENOMIC DNA]</scope>
</reference>
<evidence type="ECO:0000313" key="1">
    <source>
        <dbReference type="EMBL" id="CRK86387.1"/>
    </source>
</evidence>
<dbReference type="AlphaFoldDB" id="A0A1J1HEX3"/>
<name>A0A1J1HEX3_9DIPT</name>
<protein>
    <submittedName>
        <fullName evidence="1">CLUMA_CG000303, isoform A</fullName>
    </submittedName>
</protein>